<dbReference type="EMBL" id="AMLP01000009">
    <property type="protein sequence ID" value="ELS58846.1"/>
    <property type="molecule type" value="Genomic_DNA"/>
</dbReference>
<feature type="compositionally biased region" description="Polar residues" evidence="1">
    <location>
        <begin position="66"/>
        <end position="77"/>
    </location>
</feature>
<proteinExistence type="predicted"/>
<organism evidence="2 3">
    <name type="scientific">Streptomyces viridochromogenes Tue57</name>
    <dbReference type="NCBI Taxonomy" id="1160705"/>
    <lineage>
        <taxon>Bacteria</taxon>
        <taxon>Bacillati</taxon>
        <taxon>Actinomycetota</taxon>
        <taxon>Actinomycetes</taxon>
        <taxon>Kitasatosporales</taxon>
        <taxon>Streptomycetaceae</taxon>
        <taxon>Streptomyces</taxon>
    </lineage>
</organism>
<evidence type="ECO:0000256" key="1">
    <source>
        <dbReference type="SAM" id="MobiDB-lite"/>
    </source>
</evidence>
<sequence length="90" mass="9538">MHDQQGRHTPNPAVAPPIGANRGPGPLSPRRRAHGSRAERVAATRLPAGPGGSPQRRPGGIRTARTGRSTVNTSLTRAQRLGPHPAEYTR</sequence>
<feature type="region of interest" description="Disordered" evidence="1">
    <location>
        <begin position="1"/>
        <end position="90"/>
    </location>
</feature>
<name>L8PML4_STRVR</name>
<reference evidence="2 3" key="1">
    <citation type="journal article" date="2013" name="Genome Announc.">
        <title>Draft Genome Sequence of Streptomyces viridochromogenes Strain Tu57, Producer of Avilamycin.</title>
        <authorList>
            <person name="Gruning B.A."/>
            <person name="Erxleben A."/>
            <person name="Hahnlein A."/>
            <person name="Gunther S."/>
        </authorList>
    </citation>
    <scope>NUCLEOTIDE SEQUENCE [LARGE SCALE GENOMIC DNA]</scope>
    <source>
        <strain evidence="2 3">Tue57</strain>
    </source>
</reference>
<evidence type="ECO:0000313" key="3">
    <source>
        <dbReference type="Proteomes" id="UP000011205"/>
    </source>
</evidence>
<comment type="caution">
    <text evidence="2">The sequence shown here is derived from an EMBL/GenBank/DDBJ whole genome shotgun (WGS) entry which is preliminary data.</text>
</comment>
<feature type="compositionally biased region" description="Low complexity" evidence="1">
    <location>
        <begin position="53"/>
        <end position="62"/>
    </location>
</feature>
<gene>
    <name evidence="2" type="ORF">STVIR_0178</name>
</gene>
<accession>L8PML4</accession>
<dbReference type="Proteomes" id="UP000011205">
    <property type="component" value="Unassembled WGS sequence"/>
</dbReference>
<dbReference type="AlphaFoldDB" id="L8PML4"/>
<evidence type="ECO:0000313" key="2">
    <source>
        <dbReference type="EMBL" id="ELS58846.1"/>
    </source>
</evidence>
<dbReference type="PATRIC" id="fig|1160705.3.peg.175"/>
<protein>
    <submittedName>
        <fullName evidence="2">Uncharacterized protein</fullName>
    </submittedName>
</protein>